<reference evidence="4" key="1">
    <citation type="journal article" date="2021" name="Open Biol.">
        <title>Shared evolutionary footprints suggest mitochondrial oxidative damage underlies multiple complex I losses in fungi.</title>
        <authorList>
            <person name="Schikora-Tamarit M.A."/>
            <person name="Marcet-Houben M."/>
            <person name="Nosek J."/>
            <person name="Gabaldon T."/>
        </authorList>
    </citation>
    <scope>NUCLEOTIDE SEQUENCE</scope>
    <source>
        <strain evidence="4">CBS2887</strain>
    </source>
</reference>
<dbReference type="InterPro" id="IPR051177">
    <property type="entry name" value="CIK-Related_Protein"/>
</dbReference>
<dbReference type="InterPro" id="IPR016024">
    <property type="entry name" value="ARM-type_fold"/>
</dbReference>
<dbReference type="InterPro" id="IPR001245">
    <property type="entry name" value="Ser-Thr/Tyr_kinase_cat_dom"/>
</dbReference>
<dbReference type="InterPro" id="IPR011989">
    <property type="entry name" value="ARM-like"/>
</dbReference>
<dbReference type="InterPro" id="IPR021133">
    <property type="entry name" value="HEAT_type_2"/>
</dbReference>
<feature type="compositionally biased region" description="Polar residues" evidence="2">
    <location>
        <begin position="613"/>
        <end position="636"/>
    </location>
</feature>
<sequence length="795" mass="88753">MNFLKSLSNSIIGPSLPYTIHADNSTTSIPSNTLWKINDGSRKSDNLPVTIFQYNKSPANAGSQRGDVLNYINNATMAFKSLRLPNLIQTLDVIEESEIVYVITERVRSLNQILNEGSLASMLDAEEGKLLLLYQVLKGLKYLNVEGGSILGRLGLENVYLTDTGVWKLGGFELLTNKKTASDGFMLIKNGGEQRFREERAIIATECQQNSGRDSRVEKLDTFKFGVFIYRIFNLQDGPDGFSLEDVSLGKNVPQFLRSELKKLITPSLTVRPSIEQLWAKWEPQFSDYELIQLSQRFEEYSFISDPEEKYHVLLQTAKSGSRFPRGFQEYKILPELVKYYDTNQTNFDTLQLILTSHQSHQQDQSDQIFNNAIKPTVFKAFMVPDRTIRLLLLTHLPAILPKLTASEINDKIFPNYLTGFQDSNVKIREESLKQLRGLVPLLYSRQLNNEVLRTLAKLQTDDSKEIKTLTTITLASIAESLDQSTRANVLAIAFTKSLRDSGNEENQTAALLAILSSLDLFSAEIITTKILTVIAPALLEKNVKVRTLAQKVFKVFLEKVYEEVRKLSTEQESGQPHVEEEQDLSIIEQNLRDEFEMLTVKLDPLPPATPDISRSTSSSHVNLSKTQVQKPSSGAATAATRSVKGSFHLDHKIQSNDSLVNLITDTTKSSTKKQHPAPISSGWSDDEDLLINDDDDGWGQDDNGQDDEDAWIEPAPIVKKTTVIKPKVTRTVTKTSTASTAADSNLAAKPKKLGGSTGGGLKLQPKKKLQMKKVISFDPKDDDGDDAGWGDDGW</sequence>
<evidence type="ECO:0000313" key="5">
    <source>
        <dbReference type="Proteomes" id="UP000774326"/>
    </source>
</evidence>
<dbReference type="Proteomes" id="UP000774326">
    <property type="component" value="Unassembled WGS sequence"/>
</dbReference>
<comment type="caution">
    <text evidence="4">The sequence shown here is derived from an EMBL/GenBank/DDBJ whole genome shotgun (WGS) entry which is preliminary data.</text>
</comment>
<dbReference type="GO" id="GO:0005524">
    <property type="term" value="F:ATP binding"/>
    <property type="evidence" value="ECO:0007669"/>
    <property type="project" value="InterPro"/>
</dbReference>
<reference evidence="4" key="2">
    <citation type="submission" date="2021-01" db="EMBL/GenBank/DDBJ databases">
        <authorList>
            <person name="Schikora-Tamarit M.A."/>
        </authorList>
    </citation>
    <scope>NUCLEOTIDE SEQUENCE</scope>
    <source>
        <strain evidence="4">CBS2887</strain>
    </source>
</reference>
<protein>
    <recommendedName>
        <fullName evidence="3">Protein kinase domain-containing protein</fullName>
    </recommendedName>
</protein>
<evidence type="ECO:0000259" key="3">
    <source>
        <dbReference type="PROSITE" id="PS50011"/>
    </source>
</evidence>
<feature type="region of interest" description="Disordered" evidence="2">
    <location>
        <begin position="732"/>
        <end position="795"/>
    </location>
</feature>
<dbReference type="Pfam" id="PF07714">
    <property type="entry name" value="PK_Tyr_Ser-Thr"/>
    <property type="match status" value="1"/>
</dbReference>
<evidence type="ECO:0000256" key="1">
    <source>
        <dbReference type="PROSITE-ProRule" id="PRU00103"/>
    </source>
</evidence>
<feature type="region of interest" description="Disordered" evidence="2">
    <location>
        <begin position="605"/>
        <end position="641"/>
    </location>
</feature>
<dbReference type="GO" id="GO:0006409">
    <property type="term" value="P:tRNA export from nucleus"/>
    <property type="evidence" value="ECO:0007669"/>
    <property type="project" value="TreeGrafter"/>
</dbReference>
<feature type="compositionally biased region" description="Acidic residues" evidence="2">
    <location>
        <begin position="685"/>
        <end position="710"/>
    </location>
</feature>
<dbReference type="PANTHER" id="PTHR12984:SF3">
    <property type="entry name" value="N-TERMINAL KINASE-LIKE PROTEIN"/>
    <property type="match status" value="1"/>
</dbReference>
<accession>A0A9P8QAN6</accession>
<gene>
    <name evidence="4" type="ORF">WICPIJ_002941</name>
</gene>
<evidence type="ECO:0000256" key="2">
    <source>
        <dbReference type="SAM" id="MobiDB-lite"/>
    </source>
</evidence>
<dbReference type="PANTHER" id="PTHR12984">
    <property type="entry name" value="SCY1-RELATED S/T PROTEIN KINASE-LIKE"/>
    <property type="match status" value="1"/>
</dbReference>
<dbReference type="GO" id="GO:0005737">
    <property type="term" value="C:cytoplasm"/>
    <property type="evidence" value="ECO:0007669"/>
    <property type="project" value="TreeGrafter"/>
</dbReference>
<dbReference type="SUPFAM" id="SSF48371">
    <property type="entry name" value="ARM repeat"/>
    <property type="match status" value="1"/>
</dbReference>
<dbReference type="EMBL" id="JAEUBG010001656">
    <property type="protein sequence ID" value="KAH3686082.1"/>
    <property type="molecule type" value="Genomic_DNA"/>
</dbReference>
<dbReference type="InterPro" id="IPR000719">
    <property type="entry name" value="Prot_kinase_dom"/>
</dbReference>
<dbReference type="Gene3D" id="1.10.510.10">
    <property type="entry name" value="Transferase(Phosphotransferase) domain 1"/>
    <property type="match status" value="1"/>
</dbReference>
<feature type="compositionally biased region" description="Low complexity" evidence="2">
    <location>
        <begin position="732"/>
        <end position="742"/>
    </location>
</feature>
<dbReference type="PROSITE" id="PS50077">
    <property type="entry name" value="HEAT_REPEAT"/>
    <property type="match status" value="1"/>
</dbReference>
<dbReference type="InterPro" id="IPR011009">
    <property type="entry name" value="Kinase-like_dom_sf"/>
</dbReference>
<name>A0A9P8QAN6_WICPI</name>
<feature type="region of interest" description="Disordered" evidence="2">
    <location>
        <begin position="668"/>
        <end position="710"/>
    </location>
</feature>
<organism evidence="4 5">
    <name type="scientific">Wickerhamomyces pijperi</name>
    <name type="common">Yeast</name>
    <name type="synonym">Pichia pijperi</name>
    <dbReference type="NCBI Taxonomy" id="599730"/>
    <lineage>
        <taxon>Eukaryota</taxon>
        <taxon>Fungi</taxon>
        <taxon>Dikarya</taxon>
        <taxon>Ascomycota</taxon>
        <taxon>Saccharomycotina</taxon>
        <taxon>Saccharomycetes</taxon>
        <taxon>Phaffomycetales</taxon>
        <taxon>Wickerhamomycetaceae</taxon>
        <taxon>Wickerhamomyces</taxon>
    </lineage>
</organism>
<feature type="compositionally biased region" description="Acidic residues" evidence="2">
    <location>
        <begin position="781"/>
        <end position="795"/>
    </location>
</feature>
<dbReference type="GO" id="GO:0004672">
    <property type="term" value="F:protein kinase activity"/>
    <property type="evidence" value="ECO:0007669"/>
    <property type="project" value="InterPro"/>
</dbReference>
<feature type="domain" description="Protein kinase" evidence="3">
    <location>
        <begin position="1"/>
        <end position="286"/>
    </location>
</feature>
<dbReference type="SUPFAM" id="SSF56112">
    <property type="entry name" value="Protein kinase-like (PK-like)"/>
    <property type="match status" value="1"/>
</dbReference>
<dbReference type="OrthoDB" id="447103at2759"/>
<keyword evidence="5" id="KW-1185">Reference proteome</keyword>
<dbReference type="PROSITE" id="PS50011">
    <property type="entry name" value="PROTEIN_KINASE_DOM"/>
    <property type="match status" value="1"/>
</dbReference>
<dbReference type="AlphaFoldDB" id="A0A9P8QAN6"/>
<evidence type="ECO:0000313" key="4">
    <source>
        <dbReference type="EMBL" id="KAH3686082.1"/>
    </source>
</evidence>
<dbReference type="Gene3D" id="1.25.10.10">
    <property type="entry name" value="Leucine-rich Repeat Variant"/>
    <property type="match status" value="1"/>
</dbReference>
<proteinExistence type="predicted"/>
<feature type="repeat" description="HEAT" evidence="1">
    <location>
        <begin position="413"/>
        <end position="451"/>
    </location>
</feature>
<dbReference type="Gene3D" id="3.30.200.20">
    <property type="entry name" value="Phosphorylase Kinase, domain 1"/>
    <property type="match status" value="1"/>
</dbReference>